<gene>
    <name evidence="2" type="ORF">RR48_09675</name>
</gene>
<feature type="region of interest" description="Disordered" evidence="1">
    <location>
        <begin position="137"/>
        <end position="178"/>
    </location>
</feature>
<name>A0A194RDR8_PAPMA</name>
<sequence>MKSKFISCGIIKLVDVAGRSASGVRVSTDEPLTRSPQESIARPEHVLNYQPLQACTYSLIRLQFRLCGWSCATDVARAPSVERGASAARSQSGPRPARSLNTPQHVGHEKSCQFAGCPSQRTCDKFHLSSSRGHTVLVDDRRAPRPYEVVGGRSQAQSVQPDAVPPPHTPAHSLLAGN</sequence>
<reference evidence="2 3" key="1">
    <citation type="journal article" date="2015" name="Nat. Commun.">
        <title>Outbred genome sequencing and CRISPR/Cas9 gene editing in butterflies.</title>
        <authorList>
            <person name="Li X."/>
            <person name="Fan D."/>
            <person name="Zhang W."/>
            <person name="Liu G."/>
            <person name="Zhang L."/>
            <person name="Zhao L."/>
            <person name="Fang X."/>
            <person name="Chen L."/>
            <person name="Dong Y."/>
            <person name="Chen Y."/>
            <person name="Ding Y."/>
            <person name="Zhao R."/>
            <person name="Feng M."/>
            <person name="Zhu Y."/>
            <person name="Feng Y."/>
            <person name="Jiang X."/>
            <person name="Zhu D."/>
            <person name="Xiang H."/>
            <person name="Feng X."/>
            <person name="Li S."/>
            <person name="Wang J."/>
            <person name="Zhang G."/>
            <person name="Kronforst M.R."/>
            <person name="Wang W."/>
        </authorList>
    </citation>
    <scope>NUCLEOTIDE SEQUENCE [LARGE SCALE GENOMIC DNA]</scope>
    <source>
        <strain evidence="2">Ya'a_city_454_Pm</strain>
        <tissue evidence="2">Whole body</tissue>
    </source>
</reference>
<dbReference type="EMBL" id="KQ460325">
    <property type="protein sequence ID" value="KPJ15752.1"/>
    <property type="molecule type" value="Genomic_DNA"/>
</dbReference>
<accession>A0A194RDR8</accession>
<dbReference type="Proteomes" id="UP000053240">
    <property type="component" value="Unassembled WGS sequence"/>
</dbReference>
<evidence type="ECO:0000313" key="3">
    <source>
        <dbReference type="Proteomes" id="UP000053240"/>
    </source>
</evidence>
<organism evidence="2 3">
    <name type="scientific">Papilio machaon</name>
    <name type="common">Old World swallowtail butterfly</name>
    <dbReference type="NCBI Taxonomy" id="76193"/>
    <lineage>
        <taxon>Eukaryota</taxon>
        <taxon>Metazoa</taxon>
        <taxon>Ecdysozoa</taxon>
        <taxon>Arthropoda</taxon>
        <taxon>Hexapoda</taxon>
        <taxon>Insecta</taxon>
        <taxon>Pterygota</taxon>
        <taxon>Neoptera</taxon>
        <taxon>Endopterygota</taxon>
        <taxon>Lepidoptera</taxon>
        <taxon>Glossata</taxon>
        <taxon>Ditrysia</taxon>
        <taxon>Papilionoidea</taxon>
        <taxon>Papilionidae</taxon>
        <taxon>Papilioninae</taxon>
        <taxon>Papilio</taxon>
    </lineage>
</organism>
<feature type="region of interest" description="Disordered" evidence="1">
    <location>
        <begin position="80"/>
        <end position="105"/>
    </location>
</feature>
<protein>
    <submittedName>
        <fullName evidence="2">Uncharacterized protein</fullName>
    </submittedName>
</protein>
<evidence type="ECO:0000313" key="2">
    <source>
        <dbReference type="EMBL" id="KPJ15752.1"/>
    </source>
</evidence>
<dbReference type="InParanoid" id="A0A194RDR8"/>
<keyword evidence="3" id="KW-1185">Reference proteome</keyword>
<dbReference type="AlphaFoldDB" id="A0A194RDR8"/>
<feature type="compositionally biased region" description="Polar residues" evidence="1">
    <location>
        <begin position="88"/>
        <end position="104"/>
    </location>
</feature>
<proteinExistence type="predicted"/>
<evidence type="ECO:0000256" key="1">
    <source>
        <dbReference type="SAM" id="MobiDB-lite"/>
    </source>
</evidence>